<reference evidence="1 2" key="2">
    <citation type="submission" date="2017-10" db="EMBL/GenBank/DDBJ databases">
        <title>Extensive intraspecific genome diversity in a model arbuscular mycorrhizal fungus.</title>
        <authorList>
            <person name="Chen E.C.H."/>
            <person name="Morin E."/>
            <person name="Baudet D."/>
            <person name="Noel J."/>
            <person name="Ndikumana S."/>
            <person name="Charron P."/>
            <person name="St-Onge C."/>
            <person name="Giorgi J."/>
            <person name="Grigoriev I.V."/>
            <person name="Roux C."/>
            <person name="Martin F.M."/>
            <person name="Corradi N."/>
        </authorList>
    </citation>
    <scope>NUCLEOTIDE SEQUENCE [LARGE SCALE GENOMIC DNA]</scope>
    <source>
        <strain evidence="1 2">C2</strain>
    </source>
</reference>
<dbReference type="AlphaFoldDB" id="A0A2N1M2I8"/>
<gene>
    <name evidence="1" type="ORF">RhiirC2_858836</name>
</gene>
<evidence type="ECO:0000313" key="2">
    <source>
        <dbReference type="Proteomes" id="UP000233469"/>
    </source>
</evidence>
<accession>A0A2N1M2I8</accession>
<organism evidence="1 2">
    <name type="scientific">Rhizophagus irregularis</name>
    <dbReference type="NCBI Taxonomy" id="588596"/>
    <lineage>
        <taxon>Eukaryota</taxon>
        <taxon>Fungi</taxon>
        <taxon>Fungi incertae sedis</taxon>
        <taxon>Mucoromycota</taxon>
        <taxon>Glomeromycotina</taxon>
        <taxon>Glomeromycetes</taxon>
        <taxon>Glomerales</taxon>
        <taxon>Glomeraceae</taxon>
        <taxon>Rhizophagus</taxon>
    </lineage>
</organism>
<sequence>MIIMYFSERFSEFSGKLHDFLLVDFPIFQILKGFLLFLEKEIILYWLSISSLNTDL</sequence>
<name>A0A2N1M2I8_9GLOM</name>
<dbReference type="EMBL" id="LLXL01006636">
    <property type="protein sequence ID" value="PKK55874.1"/>
    <property type="molecule type" value="Genomic_DNA"/>
</dbReference>
<evidence type="ECO:0000313" key="1">
    <source>
        <dbReference type="EMBL" id="PKK55874.1"/>
    </source>
</evidence>
<dbReference type="Proteomes" id="UP000233469">
    <property type="component" value="Unassembled WGS sequence"/>
</dbReference>
<comment type="caution">
    <text evidence="1">The sequence shown here is derived from an EMBL/GenBank/DDBJ whole genome shotgun (WGS) entry which is preliminary data.</text>
</comment>
<proteinExistence type="predicted"/>
<reference evidence="1 2" key="1">
    <citation type="submission" date="2016-04" db="EMBL/GenBank/DDBJ databases">
        <title>Genome analyses suggest a sexual origin of heterokaryosis in a supposedly ancient asexual fungus.</title>
        <authorList>
            <person name="Ropars J."/>
            <person name="Sedzielewska K."/>
            <person name="Noel J."/>
            <person name="Charron P."/>
            <person name="Farinelli L."/>
            <person name="Marton T."/>
            <person name="Kruger M."/>
            <person name="Pelin A."/>
            <person name="Brachmann A."/>
            <person name="Corradi N."/>
        </authorList>
    </citation>
    <scope>NUCLEOTIDE SEQUENCE [LARGE SCALE GENOMIC DNA]</scope>
    <source>
        <strain evidence="1 2">C2</strain>
    </source>
</reference>
<protein>
    <submittedName>
        <fullName evidence="1">Uncharacterized protein</fullName>
    </submittedName>
</protein>